<feature type="domain" description="HRDC" evidence="17">
    <location>
        <begin position="540"/>
        <end position="620"/>
    </location>
</feature>
<dbReference type="GO" id="GO:0016787">
    <property type="term" value="F:hydrolase activity"/>
    <property type="evidence" value="ECO:0007669"/>
    <property type="project" value="UniProtKB-KW"/>
</dbReference>
<dbReference type="SMART" id="SM00490">
    <property type="entry name" value="HELICc"/>
    <property type="match status" value="1"/>
</dbReference>
<keyword evidence="6" id="KW-0227">DNA damage</keyword>
<dbReference type="GO" id="GO:0006260">
    <property type="term" value="P:DNA replication"/>
    <property type="evidence" value="ECO:0007669"/>
    <property type="project" value="InterPro"/>
</dbReference>
<dbReference type="EC" id="5.6.2.4" evidence="16"/>
<evidence type="ECO:0000256" key="6">
    <source>
        <dbReference type="ARBA" id="ARBA00022763"/>
    </source>
</evidence>
<keyword evidence="13" id="KW-0234">DNA repair</keyword>
<dbReference type="InterPro" id="IPR002121">
    <property type="entry name" value="HRDC_dom"/>
</dbReference>
<evidence type="ECO:0000259" key="19">
    <source>
        <dbReference type="PROSITE" id="PS51194"/>
    </source>
</evidence>
<dbReference type="EMBL" id="JAHVHU010000014">
    <property type="protein sequence ID" value="MBY5959461.1"/>
    <property type="molecule type" value="Genomic_DNA"/>
</dbReference>
<keyword evidence="21" id="KW-1185">Reference proteome</keyword>
<comment type="catalytic activity">
    <reaction evidence="15">
        <text>Couples ATP hydrolysis with the unwinding of duplex DNA by translocating in the 3'-5' direction.</text>
        <dbReference type="EC" id="5.6.2.4"/>
    </reaction>
</comment>
<evidence type="ECO:0000256" key="3">
    <source>
        <dbReference type="ARBA" id="ARBA00005446"/>
    </source>
</evidence>
<accession>A0A953HZB2</accession>
<dbReference type="PROSITE" id="PS51192">
    <property type="entry name" value="HELICASE_ATP_BIND_1"/>
    <property type="match status" value="1"/>
</dbReference>
<keyword evidence="14" id="KW-0413">Isomerase</keyword>
<dbReference type="NCBIfam" id="TIGR00614">
    <property type="entry name" value="recQ_fam"/>
    <property type="match status" value="1"/>
</dbReference>
<keyword evidence="11" id="KW-0238">DNA-binding</keyword>
<dbReference type="SMART" id="SM00341">
    <property type="entry name" value="HRDC"/>
    <property type="match status" value="1"/>
</dbReference>
<sequence>MDSLTVPSNKVLHSALKEYFGFDQFKGRQEEIIQSIVGGKDTFVIMPTGGGKSLCYQLPALILDGTAIVISPLIALMKNQVDLIRGYSANDNIAHFLNSSLNKSQIRQVLQDIRDGETKILYVAPETLTKEEYLNFFKEIDVSLVAVDEAHCISEWGHDFRPEYRKIKTMVDTIGDNIPIVALTATATPKVQSDIVRNLNLSDYNKFISSFNRTNLYYDIRPKLKKQETMREIIQIIKEMGEPSGIIYVQNRKTTQILADTLTMNGISAAPYHAGLDANTRAQTQDAFLKEDLKIICATIAFGMGIDKPDVRFVIHYDMPKSIENYYQETGRAGRDGMEGRCIAFYEPKDILKLEKFLRDKPVAEREMGMVFLEEVMDYAETAECRRAFLLNYFGETYHVDKCNSMCDNCRYPVEKIDVTQSMQRGLDVIESLKENYTSKMLVTFLMGEENETLKSYLLDEHKWFGSGKEKGVDFWNTIFRQGILKGYLRKDIETYGVLKLTEKGRDFIQTPETVKLGINRSYESMEEEEMEHRGNQGAGALDKILHEQLLALRDDEAQRKDIPKYVIFQDSSLEDMATLYPMSMDDMANVSGVSIGKAKRFAKPFIELIQDYVEEYEIERPQEMVIKTVANKSKAKVSIIQGIDKQMDLEDIAGNNRMSLDELIEELEMIVYSGTKLNIDYYLENSVDEYVVEDIFDYFMDAETDSLSDAYDELSDDDITHTEIRLVRLKFLSELAN</sequence>
<dbReference type="PROSITE" id="PS50967">
    <property type="entry name" value="HRDC"/>
    <property type="match status" value="1"/>
</dbReference>
<dbReference type="Pfam" id="PF16124">
    <property type="entry name" value="RecQ_Zn_bind"/>
    <property type="match status" value="1"/>
</dbReference>
<dbReference type="Pfam" id="PF21220">
    <property type="entry name" value="RecQ-1-like_HTH"/>
    <property type="match status" value="1"/>
</dbReference>
<evidence type="ECO:0000256" key="14">
    <source>
        <dbReference type="ARBA" id="ARBA00023235"/>
    </source>
</evidence>
<dbReference type="GO" id="GO:0005737">
    <property type="term" value="C:cytoplasm"/>
    <property type="evidence" value="ECO:0007669"/>
    <property type="project" value="TreeGrafter"/>
</dbReference>
<dbReference type="FunFam" id="3.40.50.300:FF:000156">
    <property type="entry name" value="ATP-dependent DNA helicase recQ"/>
    <property type="match status" value="1"/>
</dbReference>
<dbReference type="PANTHER" id="PTHR13710">
    <property type="entry name" value="DNA HELICASE RECQ FAMILY MEMBER"/>
    <property type="match status" value="1"/>
</dbReference>
<dbReference type="InterPro" id="IPR018982">
    <property type="entry name" value="RQC_domain"/>
</dbReference>
<evidence type="ECO:0000256" key="11">
    <source>
        <dbReference type="ARBA" id="ARBA00023125"/>
    </source>
</evidence>
<dbReference type="Proteomes" id="UP000753961">
    <property type="component" value="Unassembled WGS sequence"/>
</dbReference>
<evidence type="ECO:0000256" key="8">
    <source>
        <dbReference type="ARBA" id="ARBA00022806"/>
    </source>
</evidence>
<gene>
    <name evidence="20" type="primary">recQ</name>
    <name evidence="20" type="ORF">KUV50_15020</name>
</gene>
<evidence type="ECO:0000256" key="10">
    <source>
        <dbReference type="ARBA" id="ARBA00022840"/>
    </source>
</evidence>
<evidence type="ECO:0000256" key="16">
    <source>
        <dbReference type="NCBIfam" id="TIGR01389"/>
    </source>
</evidence>
<evidence type="ECO:0000256" key="12">
    <source>
        <dbReference type="ARBA" id="ARBA00023172"/>
    </source>
</evidence>
<dbReference type="Gene3D" id="1.10.150.80">
    <property type="entry name" value="HRDC domain"/>
    <property type="match status" value="1"/>
</dbReference>
<dbReference type="PROSITE" id="PS51194">
    <property type="entry name" value="HELICASE_CTER"/>
    <property type="match status" value="1"/>
</dbReference>
<dbReference type="GO" id="GO:0046872">
    <property type="term" value="F:metal ion binding"/>
    <property type="evidence" value="ECO:0007669"/>
    <property type="project" value="UniProtKB-KW"/>
</dbReference>
<keyword evidence="10" id="KW-0067">ATP-binding</keyword>
<comment type="caution">
    <text evidence="20">The sequence shown here is derived from an EMBL/GenBank/DDBJ whole genome shotgun (WGS) entry which is preliminary data.</text>
</comment>
<dbReference type="InterPro" id="IPR032284">
    <property type="entry name" value="RecQ_Zn-bd"/>
</dbReference>
<dbReference type="CDD" id="cd18794">
    <property type="entry name" value="SF2_C_RecQ"/>
    <property type="match status" value="1"/>
</dbReference>
<evidence type="ECO:0000259" key="17">
    <source>
        <dbReference type="PROSITE" id="PS50967"/>
    </source>
</evidence>
<evidence type="ECO:0000256" key="7">
    <source>
        <dbReference type="ARBA" id="ARBA00022801"/>
    </source>
</evidence>
<evidence type="ECO:0000259" key="18">
    <source>
        <dbReference type="PROSITE" id="PS51192"/>
    </source>
</evidence>
<dbReference type="FunFam" id="3.40.50.300:FF:001051">
    <property type="entry name" value="ATP-dependent DNA helicase RecQ"/>
    <property type="match status" value="1"/>
</dbReference>
<organism evidence="20 21">
    <name type="scientific">Membranihabitans marinus</name>
    <dbReference type="NCBI Taxonomy" id="1227546"/>
    <lineage>
        <taxon>Bacteria</taxon>
        <taxon>Pseudomonadati</taxon>
        <taxon>Bacteroidota</taxon>
        <taxon>Saprospiria</taxon>
        <taxon>Saprospirales</taxon>
        <taxon>Saprospiraceae</taxon>
        <taxon>Membranihabitans</taxon>
    </lineage>
</organism>
<dbReference type="GO" id="GO:0005524">
    <property type="term" value="F:ATP binding"/>
    <property type="evidence" value="ECO:0007669"/>
    <property type="project" value="UniProtKB-KW"/>
</dbReference>
<evidence type="ECO:0000256" key="5">
    <source>
        <dbReference type="ARBA" id="ARBA00022741"/>
    </source>
</evidence>
<dbReference type="GO" id="GO:0043590">
    <property type="term" value="C:bacterial nucleoid"/>
    <property type="evidence" value="ECO:0007669"/>
    <property type="project" value="TreeGrafter"/>
</dbReference>
<comment type="cofactor">
    <cofactor evidence="2">
        <name>Zn(2+)</name>
        <dbReference type="ChEBI" id="CHEBI:29105"/>
    </cofactor>
</comment>
<dbReference type="InterPro" id="IPR001650">
    <property type="entry name" value="Helicase_C-like"/>
</dbReference>
<dbReference type="InterPro" id="IPR011545">
    <property type="entry name" value="DEAD/DEAH_box_helicase_dom"/>
</dbReference>
<dbReference type="CDD" id="cd17920">
    <property type="entry name" value="DEXHc_RecQ"/>
    <property type="match status" value="1"/>
</dbReference>
<dbReference type="GO" id="GO:0009432">
    <property type="term" value="P:SOS response"/>
    <property type="evidence" value="ECO:0007669"/>
    <property type="project" value="UniProtKB-UniRule"/>
</dbReference>
<dbReference type="InterPro" id="IPR014001">
    <property type="entry name" value="Helicase_ATP-bd"/>
</dbReference>
<dbReference type="InterPro" id="IPR036388">
    <property type="entry name" value="WH-like_DNA-bd_sf"/>
</dbReference>
<evidence type="ECO:0000256" key="4">
    <source>
        <dbReference type="ARBA" id="ARBA00022723"/>
    </source>
</evidence>
<dbReference type="InterPro" id="IPR036390">
    <property type="entry name" value="WH_DNA-bd_sf"/>
</dbReference>
<comment type="similarity">
    <text evidence="3">Belongs to the helicase family. RecQ subfamily.</text>
</comment>
<dbReference type="GO" id="GO:0043138">
    <property type="term" value="F:3'-5' DNA helicase activity"/>
    <property type="evidence" value="ECO:0007669"/>
    <property type="project" value="UniProtKB-EC"/>
</dbReference>
<name>A0A953HZB2_9BACT</name>
<dbReference type="NCBIfam" id="TIGR01389">
    <property type="entry name" value="recQ"/>
    <property type="match status" value="1"/>
</dbReference>
<evidence type="ECO:0000313" key="21">
    <source>
        <dbReference type="Proteomes" id="UP000753961"/>
    </source>
</evidence>
<keyword evidence="12" id="KW-0233">DNA recombination</keyword>
<dbReference type="GO" id="GO:0006310">
    <property type="term" value="P:DNA recombination"/>
    <property type="evidence" value="ECO:0007669"/>
    <property type="project" value="UniProtKB-UniRule"/>
</dbReference>
<keyword evidence="4" id="KW-0479">Metal-binding</keyword>
<keyword evidence="7 20" id="KW-0378">Hydrolase</keyword>
<dbReference type="InterPro" id="IPR044876">
    <property type="entry name" value="HRDC_dom_sf"/>
</dbReference>
<keyword evidence="9" id="KW-0862">Zinc</keyword>
<dbReference type="InterPro" id="IPR027417">
    <property type="entry name" value="P-loop_NTPase"/>
</dbReference>
<dbReference type="Pfam" id="PF09382">
    <property type="entry name" value="RQC"/>
    <property type="match status" value="1"/>
</dbReference>
<dbReference type="Pfam" id="PF00271">
    <property type="entry name" value="Helicase_C"/>
    <property type="match status" value="1"/>
</dbReference>
<dbReference type="InterPro" id="IPR048671">
    <property type="entry name" value="RecQ-1-like_HTH"/>
</dbReference>
<evidence type="ECO:0000256" key="9">
    <source>
        <dbReference type="ARBA" id="ARBA00022833"/>
    </source>
</evidence>
<dbReference type="SMART" id="SM00956">
    <property type="entry name" value="RQC"/>
    <property type="match status" value="1"/>
</dbReference>
<dbReference type="GO" id="GO:0006281">
    <property type="term" value="P:DNA repair"/>
    <property type="evidence" value="ECO:0007669"/>
    <property type="project" value="UniProtKB-KW"/>
</dbReference>
<dbReference type="GO" id="GO:0030894">
    <property type="term" value="C:replisome"/>
    <property type="evidence" value="ECO:0007669"/>
    <property type="project" value="TreeGrafter"/>
</dbReference>
<comment type="cofactor">
    <cofactor evidence="1">
        <name>Mg(2+)</name>
        <dbReference type="ChEBI" id="CHEBI:18420"/>
    </cofactor>
</comment>
<feature type="domain" description="Helicase ATP-binding" evidence="18">
    <location>
        <begin position="33"/>
        <end position="205"/>
    </location>
</feature>
<dbReference type="Pfam" id="PF00270">
    <property type="entry name" value="DEAD"/>
    <property type="match status" value="1"/>
</dbReference>
<proteinExistence type="inferred from homology"/>
<evidence type="ECO:0000256" key="1">
    <source>
        <dbReference type="ARBA" id="ARBA00001946"/>
    </source>
</evidence>
<dbReference type="RefSeq" id="WP_222580998.1">
    <property type="nucleotide sequence ID" value="NZ_JAHVHU010000014.1"/>
</dbReference>
<evidence type="ECO:0000256" key="13">
    <source>
        <dbReference type="ARBA" id="ARBA00023204"/>
    </source>
</evidence>
<dbReference type="InterPro" id="IPR004589">
    <property type="entry name" value="DNA_helicase_ATP-dep_RecQ"/>
</dbReference>
<dbReference type="SUPFAM" id="SSF52540">
    <property type="entry name" value="P-loop containing nucleoside triphosphate hydrolases"/>
    <property type="match status" value="1"/>
</dbReference>
<dbReference type="SUPFAM" id="SSF47819">
    <property type="entry name" value="HRDC-like"/>
    <property type="match status" value="1"/>
</dbReference>
<dbReference type="GO" id="GO:0003677">
    <property type="term" value="F:DNA binding"/>
    <property type="evidence" value="ECO:0007669"/>
    <property type="project" value="UniProtKB-KW"/>
</dbReference>
<dbReference type="Gene3D" id="1.10.10.10">
    <property type="entry name" value="Winged helix-like DNA-binding domain superfamily/Winged helix DNA-binding domain"/>
    <property type="match status" value="1"/>
</dbReference>
<evidence type="ECO:0000256" key="15">
    <source>
        <dbReference type="ARBA" id="ARBA00034617"/>
    </source>
</evidence>
<dbReference type="PANTHER" id="PTHR13710:SF105">
    <property type="entry name" value="ATP-DEPENDENT DNA HELICASE Q1"/>
    <property type="match status" value="1"/>
</dbReference>
<dbReference type="InterPro" id="IPR010997">
    <property type="entry name" value="HRDC-like_sf"/>
</dbReference>
<dbReference type="Gene3D" id="1.10.10.1390">
    <property type="entry name" value="ATP-dependent DNA helicase RecQ"/>
    <property type="match status" value="1"/>
</dbReference>
<reference evidence="20" key="1">
    <citation type="submission" date="2021-06" db="EMBL/GenBank/DDBJ databases">
        <title>44 bacteria genomes isolated from Dapeng, Shenzhen.</title>
        <authorList>
            <person name="Zheng W."/>
            <person name="Yu S."/>
            <person name="Huang Y."/>
        </authorList>
    </citation>
    <scope>NUCLEOTIDE SEQUENCE</scope>
    <source>
        <strain evidence="20">DP5N28-2</strain>
    </source>
</reference>
<dbReference type="SUPFAM" id="SSF46785">
    <property type="entry name" value="Winged helix' DNA-binding domain"/>
    <property type="match status" value="1"/>
</dbReference>
<dbReference type="Gene3D" id="3.40.50.300">
    <property type="entry name" value="P-loop containing nucleotide triphosphate hydrolases"/>
    <property type="match status" value="2"/>
</dbReference>
<evidence type="ECO:0000313" key="20">
    <source>
        <dbReference type="EMBL" id="MBY5959461.1"/>
    </source>
</evidence>
<dbReference type="SMART" id="SM00487">
    <property type="entry name" value="DEXDc"/>
    <property type="match status" value="1"/>
</dbReference>
<evidence type="ECO:0000256" key="2">
    <source>
        <dbReference type="ARBA" id="ARBA00001947"/>
    </source>
</evidence>
<dbReference type="InterPro" id="IPR006293">
    <property type="entry name" value="DNA_helicase_ATP-dep_RecQ_bac"/>
</dbReference>
<dbReference type="AlphaFoldDB" id="A0A953HZB2"/>
<dbReference type="Pfam" id="PF00570">
    <property type="entry name" value="HRDC"/>
    <property type="match status" value="1"/>
</dbReference>
<keyword evidence="8 20" id="KW-0347">Helicase</keyword>
<protein>
    <recommendedName>
        <fullName evidence="16">DNA helicase RecQ</fullName>
        <ecNumber evidence="16">5.6.2.4</ecNumber>
    </recommendedName>
</protein>
<keyword evidence="5" id="KW-0547">Nucleotide-binding</keyword>
<feature type="domain" description="Helicase C-terminal" evidence="19">
    <location>
        <begin position="232"/>
        <end position="380"/>
    </location>
</feature>
<dbReference type="GO" id="GO:0009378">
    <property type="term" value="F:four-way junction helicase activity"/>
    <property type="evidence" value="ECO:0007669"/>
    <property type="project" value="TreeGrafter"/>
</dbReference>